<sequence length="39" mass="4442">MNDILIHLWLGFMLVLAGGVWYGIRHFGRKLSIARGVCK</sequence>
<accession>A0A5E7RY14</accession>
<evidence type="ECO:0000256" key="1">
    <source>
        <dbReference type="SAM" id="Phobius"/>
    </source>
</evidence>
<keyword evidence="1" id="KW-0812">Transmembrane</keyword>
<evidence type="ECO:0000313" key="2">
    <source>
        <dbReference type="EMBL" id="VVP78710.1"/>
    </source>
</evidence>
<proteinExistence type="predicted"/>
<feature type="transmembrane region" description="Helical" evidence="1">
    <location>
        <begin position="6"/>
        <end position="24"/>
    </location>
</feature>
<evidence type="ECO:0000313" key="3">
    <source>
        <dbReference type="Proteomes" id="UP000381378"/>
    </source>
</evidence>
<name>A0A5E7RY14_PSEFL</name>
<dbReference type="AlphaFoldDB" id="A0A5E7RY14"/>
<keyword evidence="1" id="KW-0472">Membrane</keyword>
<keyword evidence="1" id="KW-1133">Transmembrane helix</keyword>
<protein>
    <submittedName>
        <fullName evidence="2">Uncharacterized protein</fullName>
    </submittedName>
</protein>
<gene>
    <name evidence="2" type="ORF">PS928_00507</name>
</gene>
<organism evidence="2 3">
    <name type="scientific">Pseudomonas fluorescens</name>
    <dbReference type="NCBI Taxonomy" id="294"/>
    <lineage>
        <taxon>Bacteria</taxon>
        <taxon>Pseudomonadati</taxon>
        <taxon>Pseudomonadota</taxon>
        <taxon>Gammaproteobacteria</taxon>
        <taxon>Pseudomonadales</taxon>
        <taxon>Pseudomonadaceae</taxon>
        <taxon>Pseudomonas</taxon>
    </lineage>
</organism>
<dbReference type="EMBL" id="CABVJF010000002">
    <property type="protein sequence ID" value="VVP78710.1"/>
    <property type="molecule type" value="Genomic_DNA"/>
</dbReference>
<dbReference type="Proteomes" id="UP000381378">
    <property type="component" value="Unassembled WGS sequence"/>
</dbReference>
<reference evidence="2 3" key="1">
    <citation type="submission" date="2019-09" db="EMBL/GenBank/DDBJ databases">
        <authorList>
            <person name="Chandra G."/>
            <person name="Truman W A."/>
        </authorList>
    </citation>
    <scope>NUCLEOTIDE SEQUENCE [LARGE SCALE GENOMIC DNA]</scope>
    <source>
        <strain evidence="2">PS928</strain>
    </source>
</reference>